<dbReference type="FunFam" id="2.60.40.10:FF:000032">
    <property type="entry name" value="palladin isoform X1"/>
    <property type="match status" value="1"/>
</dbReference>
<feature type="domain" description="Ig-like" evidence="10">
    <location>
        <begin position="260"/>
        <end position="358"/>
    </location>
</feature>
<keyword evidence="8" id="KW-0393">Immunoglobulin domain</keyword>
<dbReference type="GO" id="GO:0043005">
    <property type="term" value="C:neuron projection"/>
    <property type="evidence" value="ECO:0007669"/>
    <property type="project" value="TreeGrafter"/>
</dbReference>
<keyword evidence="12" id="KW-1185">Reference proteome</keyword>
<evidence type="ECO:0000256" key="3">
    <source>
        <dbReference type="ARBA" id="ARBA00022729"/>
    </source>
</evidence>
<evidence type="ECO:0000256" key="9">
    <source>
        <dbReference type="SAM" id="MobiDB-lite"/>
    </source>
</evidence>
<keyword evidence="4" id="KW-0677">Repeat</keyword>
<dbReference type="FunFam" id="2.60.40.10:FF:000328">
    <property type="entry name" value="CLUMA_CG000981, isoform A"/>
    <property type="match status" value="1"/>
</dbReference>
<name>A0AAV2B6M9_9ARAC</name>
<dbReference type="SMART" id="SM00408">
    <property type="entry name" value="IGc2"/>
    <property type="match status" value="3"/>
</dbReference>
<comment type="caution">
    <text evidence="11">The sequence shown here is derived from an EMBL/GenBank/DDBJ whole genome shotgun (WGS) entry which is preliminary data.</text>
</comment>
<dbReference type="AlphaFoldDB" id="A0AAV2B6M9"/>
<dbReference type="GO" id="GO:0005886">
    <property type="term" value="C:plasma membrane"/>
    <property type="evidence" value="ECO:0007669"/>
    <property type="project" value="UniProtKB-SubCell"/>
</dbReference>
<gene>
    <name evidence="11" type="ORF">LARSCL_LOCUS17120</name>
</gene>
<dbReference type="Proteomes" id="UP001497382">
    <property type="component" value="Unassembled WGS sequence"/>
</dbReference>
<proteinExistence type="predicted"/>
<evidence type="ECO:0000256" key="1">
    <source>
        <dbReference type="ARBA" id="ARBA00004236"/>
    </source>
</evidence>
<dbReference type="InterPro" id="IPR013106">
    <property type="entry name" value="Ig_V-set"/>
</dbReference>
<evidence type="ECO:0000313" key="12">
    <source>
        <dbReference type="Proteomes" id="UP001497382"/>
    </source>
</evidence>
<dbReference type="InterPro" id="IPR051170">
    <property type="entry name" value="Neural/epithelial_adhesion"/>
</dbReference>
<evidence type="ECO:0000256" key="4">
    <source>
        <dbReference type="ARBA" id="ARBA00022737"/>
    </source>
</evidence>
<evidence type="ECO:0000256" key="7">
    <source>
        <dbReference type="ARBA" id="ARBA00023180"/>
    </source>
</evidence>
<feature type="domain" description="Ig-like" evidence="10">
    <location>
        <begin position="162"/>
        <end position="250"/>
    </location>
</feature>
<comment type="subcellular location">
    <subcellularLocation>
        <location evidence="1">Cell membrane</location>
    </subcellularLocation>
</comment>
<evidence type="ECO:0000259" key="10">
    <source>
        <dbReference type="PROSITE" id="PS50835"/>
    </source>
</evidence>
<feature type="compositionally biased region" description="Polar residues" evidence="9">
    <location>
        <begin position="388"/>
        <end position="401"/>
    </location>
</feature>
<dbReference type="PANTHER" id="PTHR12231">
    <property type="entry name" value="CTX-RELATED TYPE I TRANSMEMBRANE PROTEIN"/>
    <property type="match status" value="1"/>
</dbReference>
<dbReference type="SUPFAM" id="SSF48726">
    <property type="entry name" value="Immunoglobulin"/>
    <property type="match status" value="3"/>
</dbReference>
<keyword evidence="5" id="KW-0472">Membrane</keyword>
<dbReference type="InterPro" id="IPR013783">
    <property type="entry name" value="Ig-like_fold"/>
</dbReference>
<keyword evidence="3" id="KW-0732">Signal</keyword>
<dbReference type="InterPro" id="IPR003598">
    <property type="entry name" value="Ig_sub2"/>
</dbReference>
<sequence length="428" mass="48378">MVWNSYRKLARISANDFSPFRAAGSCSGMRNKFKEFFYFATFFINVRYVVEGHGYADLEPEFVQSIPNITAVLGGEAELPCTVENLGSYRVAWIRVESQTILTIHKNIISRNYRITLNHKDHRHYNLHITNVQEQDRGSYMCQINTVPMKKQIGYLDVVVPPQFNQTDRSTEVLAREGTNVTLNCAVTGHPQPTVTWQREDGQAFTAGPAHNKVKKTSYEGEDLLISKVSRLHMGTYICTAENGVPPSMSRRTQLYVHFPPMLWIPNQLIGGSVGNSVTLECLVEAFPKSLNYWTRHDGQLLISGDRHSVTVQENTYKMHMTLTVRRLTKTDFGTYTCLARNSLGSTEGTIRVYETINPHSTSTAKTDYVEDERLEMLDDSLSRERNFPNQSPAHEPASTQDTKRSNAAAGAPLLILMPLVLFAPFFL</sequence>
<dbReference type="InterPro" id="IPR036179">
    <property type="entry name" value="Ig-like_dom_sf"/>
</dbReference>
<evidence type="ECO:0000256" key="8">
    <source>
        <dbReference type="ARBA" id="ARBA00023319"/>
    </source>
</evidence>
<organism evidence="11 12">
    <name type="scientific">Larinioides sclopetarius</name>
    <dbReference type="NCBI Taxonomy" id="280406"/>
    <lineage>
        <taxon>Eukaryota</taxon>
        <taxon>Metazoa</taxon>
        <taxon>Ecdysozoa</taxon>
        <taxon>Arthropoda</taxon>
        <taxon>Chelicerata</taxon>
        <taxon>Arachnida</taxon>
        <taxon>Araneae</taxon>
        <taxon>Araneomorphae</taxon>
        <taxon>Entelegynae</taxon>
        <taxon>Araneoidea</taxon>
        <taxon>Araneidae</taxon>
        <taxon>Larinioides</taxon>
    </lineage>
</organism>
<accession>A0AAV2B6M9</accession>
<dbReference type="PANTHER" id="PTHR12231:SF253">
    <property type="entry name" value="DPR-INTERACTING PROTEIN ETA, ISOFORM B-RELATED"/>
    <property type="match status" value="1"/>
</dbReference>
<dbReference type="EMBL" id="CAXIEN010000284">
    <property type="protein sequence ID" value="CAL1291501.1"/>
    <property type="molecule type" value="Genomic_DNA"/>
</dbReference>
<keyword evidence="6" id="KW-1015">Disulfide bond</keyword>
<protein>
    <recommendedName>
        <fullName evidence="10">Ig-like domain-containing protein</fullName>
    </recommendedName>
</protein>
<dbReference type="InterPro" id="IPR003599">
    <property type="entry name" value="Ig_sub"/>
</dbReference>
<evidence type="ECO:0000313" key="11">
    <source>
        <dbReference type="EMBL" id="CAL1291501.1"/>
    </source>
</evidence>
<dbReference type="PROSITE" id="PS50835">
    <property type="entry name" value="IG_LIKE"/>
    <property type="match status" value="3"/>
</dbReference>
<dbReference type="Pfam" id="PF13927">
    <property type="entry name" value="Ig_3"/>
    <property type="match status" value="2"/>
</dbReference>
<feature type="domain" description="Ig-like" evidence="10">
    <location>
        <begin position="60"/>
        <end position="154"/>
    </location>
</feature>
<keyword evidence="2" id="KW-1003">Cell membrane</keyword>
<dbReference type="SMART" id="SM00409">
    <property type="entry name" value="IG"/>
    <property type="match status" value="3"/>
</dbReference>
<dbReference type="Gene3D" id="2.60.40.10">
    <property type="entry name" value="Immunoglobulins"/>
    <property type="match status" value="3"/>
</dbReference>
<reference evidence="11 12" key="1">
    <citation type="submission" date="2024-04" db="EMBL/GenBank/DDBJ databases">
        <authorList>
            <person name="Rising A."/>
            <person name="Reimegard J."/>
            <person name="Sonavane S."/>
            <person name="Akerstrom W."/>
            <person name="Nylinder S."/>
            <person name="Hedman E."/>
            <person name="Kallberg Y."/>
        </authorList>
    </citation>
    <scope>NUCLEOTIDE SEQUENCE [LARGE SCALE GENOMIC DNA]</scope>
</reference>
<dbReference type="InterPro" id="IPR007110">
    <property type="entry name" value="Ig-like_dom"/>
</dbReference>
<evidence type="ECO:0000256" key="5">
    <source>
        <dbReference type="ARBA" id="ARBA00023136"/>
    </source>
</evidence>
<dbReference type="Pfam" id="PF07686">
    <property type="entry name" value="V-set"/>
    <property type="match status" value="1"/>
</dbReference>
<evidence type="ECO:0000256" key="6">
    <source>
        <dbReference type="ARBA" id="ARBA00023157"/>
    </source>
</evidence>
<feature type="region of interest" description="Disordered" evidence="9">
    <location>
        <begin position="384"/>
        <end position="406"/>
    </location>
</feature>
<evidence type="ECO:0000256" key="2">
    <source>
        <dbReference type="ARBA" id="ARBA00022475"/>
    </source>
</evidence>
<keyword evidence="7" id="KW-0325">Glycoprotein</keyword>